<proteinExistence type="predicted"/>
<dbReference type="RefSeq" id="WP_160335276.1">
    <property type="nucleotide sequence ID" value="NZ_WSRP01000016.1"/>
</dbReference>
<comment type="caution">
    <text evidence="1">The sequence shown here is derived from an EMBL/GenBank/DDBJ whole genome shotgun (WGS) entry which is preliminary data.</text>
</comment>
<evidence type="ECO:0000313" key="2">
    <source>
        <dbReference type="Proteomes" id="UP000472580"/>
    </source>
</evidence>
<dbReference type="EMBL" id="WSRP01000016">
    <property type="protein sequence ID" value="MVX56846.1"/>
    <property type="molecule type" value="Genomic_DNA"/>
</dbReference>
<keyword evidence="2" id="KW-1185">Reference proteome</keyword>
<name>A0A6L6YGT8_9BURK</name>
<gene>
    <name evidence="1" type="ORF">E5987_06445</name>
</gene>
<organism evidence="1 2">
    <name type="scientific">Parasutterella muris</name>
    <dbReference type="NCBI Taxonomy" id="2565572"/>
    <lineage>
        <taxon>Bacteria</taxon>
        <taxon>Pseudomonadati</taxon>
        <taxon>Pseudomonadota</taxon>
        <taxon>Betaproteobacteria</taxon>
        <taxon>Burkholderiales</taxon>
        <taxon>Sutterellaceae</taxon>
        <taxon>Parasutterella</taxon>
    </lineage>
</organism>
<accession>A0A6L6YGT8</accession>
<sequence length="65" mass="7816">MKLAKLNPEIIREHNILRQKSKITCADYVRFSYLVGDLRSLTKRSFSTSQKKYYRFCGKWLEKDL</sequence>
<protein>
    <submittedName>
        <fullName evidence="1">Uncharacterized protein</fullName>
    </submittedName>
</protein>
<reference evidence="1 2" key="1">
    <citation type="submission" date="2019-12" db="EMBL/GenBank/DDBJ databases">
        <title>Microbes associate with the intestines of laboratory mice.</title>
        <authorList>
            <person name="Navarre W."/>
            <person name="Wong E."/>
        </authorList>
    </citation>
    <scope>NUCLEOTIDE SEQUENCE [LARGE SCALE GENOMIC DNA]</scope>
    <source>
        <strain evidence="1 2">NM82_D38</strain>
    </source>
</reference>
<evidence type="ECO:0000313" key="1">
    <source>
        <dbReference type="EMBL" id="MVX56846.1"/>
    </source>
</evidence>
<dbReference type="AlphaFoldDB" id="A0A6L6YGT8"/>
<dbReference type="Proteomes" id="UP000472580">
    <property type="component" value="Unassembled WGS sequence"/>
</dbReference>